<feature type="domain" description="Thioredoxin" evidence="9">
    <location>
        <begin position="266"/>
        <end position="408"/>
    </location>
</feature>
<feature type="transmembrane region" description="Helical" evidence="8">
    <location>
        <begin position="15"/>
        <end position="34"/>
    </location>
</feature>
<evidence type="ECO:0000259" key="9">
    <source>
        <dbReference type="PROSITE" id="PS51352"/>
    </source>
</evidence>
<dbReference type="CDD" id="cd02966">
    <property type="entry name" value="TlpA_like_family"/>
    <property type="match status" value="1"/>
</dbReference>
<dbReference type="PROSITE" id="PS51352">
    <property type="entry name" value="THIOREDOXIN_2"/>
    <property type="match status" value="1"/>
</dbReference>
<dbReference type="Proteomes" id="UP000284731">
    <property type="component" value="Unassembled WGS sequence"/>
</dbReference>
<comment type="similarity">
    <text evidence="2">Belongs to the DsbD family.</text>
</comment>
<dbReference type="InterPro" id="IPR051790">
    <property type="entry name" value="Cytochrome_c-biogenesis_DsbD"/>
</dbReference>
<evidence type="ECO:0000256" key="4">
    <source>
        <dbReference type="ARBA" id="ARBA00022692"/>
    </source>
</evidence>
<feature type="region of interest" description="Disordered" evidence="7">
    <location>
        <begin position="237"/>
        <end position="266"/>
    </location>
</feature>
<dbReference type="PANTHER" id="PTHR31272:SF4">
    <property type="entry name" value="CYTOCHROME C-TYPE BIOGENESIS PROTEIN HI_1454-RELATED"/>
    <property type="match status" value="1"/>
</dbReference>
<keyword evidence="4 8" id="KW-0812">Transmembrane</keyword>
<evidence type="ECO:0000313" key="10">
    <source>
        <dbReference type="EMBL" id="RGT57993.1"/>
    </source>
</evidence>
<dbReference type="InterPro" id="IPR000866">
    <property type="entry name" value="AhpC/TSA"/>
</dbReference>
<sequence length="408" mass="45119">MKEIVTLGGLFLEGLLSFFSPCILPLVPLYIGYLTKGSMMTDEHGQVHYDRMKTLILTTGFVLGISTVFVIAGLGSSALATVFKQYTLQLQIAGGVLLVILGLANLHIINIPFLNQTHQKTMRVEGGMTFLKAFALGFVFSFAWSPCVGPLLAQAIVLASTATNGLGWLYIASYALGFIVIFLLIGFFTEEVLNIINRHKSIVKYTGVLSGILVLAMGCFMLFQGFTTMNALQNRSSTTPAETTVDDSKKDTASKEDTSNKDDSSTKTSIEKYNFALVDGEGNVHNLSDYKGKTIVMNFFGTWCHYCNEEFEGLQKINDEMKDDVQVLMIAAPGLNGEGSIQYVEEYMKKRGYNFTILYDTTLEATDTYHISGYPTTYIVRPSGDFLGYIPGYVSEEQMRNYIKTAQE</sequence>
<feature type="compositionally biased region" description="Basic and acidic residues" evidence="7">
    <location>
        <begin position="246"/>
        <end position="265"/>
    </location>
</feature>
<dbReference type="InterPro" id="IPR036249">
    <property type="entry name" value="Thioredoxin-like_sf"/>
</dbReference>
<feature type="transmembrane region" description="Helical" evidence="8">
    <location>
        <begin position="134"/>
        <end position="156"/>
    </location>
</feature>
<dbReference type="PANTHER" id="PTHR31272">
    <property type="entry name" value="CYTOCHROME C-TYPE BIOGENESIS PROTEIN HI_1454-RELATED"/>
    <property type="match status" value="1"/>
</dbReference>
<dbReference type="RefSeq" id="WP_118764402.1">
    <property type="nucleotide sequence ID" value="NZ_CABJCF010000001.1"/>
</dbReference>
<dbReference type="GO" id="GO:0016209">
    <property type="term" value="F:antioxidant activity"/>
    <property type="evidence" value="ECO:0007669"/>
    <property type="project" value="InterPro"/>
</dbReference>
<protein>
    <submittedName>
        <fullName evidence="10">Cytochrome C biogenesis protein</fullName>
    </submittedName>
</protein>
<dbReference type="EMBL" id="QRWX01000001">
    <property type="protein sequence ID" value="RGT57993.1"/>
    <property type="molecule type" value="Genomic_DNA"/>
</dbReference>
<proteinExistence type="inferred from homology"/>
<feature type="transmembrane region" description="Helical" evidence="8">
    <location>
        <begin position="168"/>
        <end position="190"/>
    </location>
</feature>
<dbReference type="InterPro" id="IPR013766">
    <property type="entry name" value="Thioredoxin_domain"/>
</dbReference>
<dbReference type="GO" id="GO:0017004">
    <property type="term" value="P:cytochrome complex assembly"/>
    <property type="evidence" value="ECO:0007669"/>
    <property type="project" value="InterPro"/>
</dbReference>
<feature type="transmembrane region" description="Helical" evidence="8">
    <location>
        <begin position="92"/>
        <end position="113"/>
    </location>
</feature>
<evidence type="ECO:0000256" key="5">
    <source>
        <dbReference type="ARBA" id="ARBA00022989"/>
    </source>
</evidence>
<dbReference type="Pfam" id="PF02683">
    <property type="entry name" value="DsbD_TM"/>
    <property type="match status" value="1"/>
</dbReference>
<dbReference type="Pfam" id="PF00578">
    <property type="entry name" value="AhpC-TSA"/>
    <property type="match status" value="1"/>
</dbReference>
<keyword evidence="5 8" id="KW-1133">Transmembrane helix</keyword>
<accession>A0A412PIM8</accession>
<keyword evidence="6 8" id="KW-0472">Membrane</keyword>
<evidence type="ECO:0000256" key="1">
    <source>
        <dbReference type="ARBA" id="ARBA00004651"/>
    </source>
</evidence>
<evidence type="ECO:0000256" key="3">
    <source>
        <dbReference type="ARBA" id="ARBA00022475"/>
    </source>
</evidence>
<dbReference type="GO" id="GO:0016491">
    <property type="term" value="F:oxidoreductase activity"/>
    <property type="evidence" value="ECO:0007669"/>
    <property type="project" value="InterPro"/>
</dbReference>
<name>A0A412PIM8_9FIRM</name>
<evidence type="ECO:0000256" key="7">
    <source>
        <dbReference type="SAM" id="MobiDB-lite"/>
    </source>
</evidence>
<dbReference type="InterPro" id="IPR003834">
    <property type="entry name" value="Cyt_c_assmbl_TM_dom"/>
</dbReference>
<reference evidence="10 11" key="1">
    <citation type="submission" date="2018-08" db="EMBL/GenBank/DDBJ databases">
        <title>A genome reference for cultivated species of the human gut microbiota.</title>
        <authorList>
            <person name="Zou Y."/>
            <person name="Xue W."/>
            <person name="Luo G."/>
        </authorList>
    </citation>
    <scope>NUCLEOTIDE SEQUENCE [LARGE SCALE GENOMIC DNA]</scope>
    <source>
        <strain evidence="10 11">AF18-46</strain>
    </source>
</reference>
<feature type="transmembrane region" description="Helical" evidence="8">
    <location>
        <begin position="55"/>
        <end position="80"/>
    </location>
</feature>
<evidence type="ECO:0000313" key="11">
    <source>
        <dbReference type="Proteomes" id="UP000284731"/>
    </source>
</evidence>
<dbReference type="Gene3D" id="3.40.30.10">
    <property type="entry name" value="Glutaredoxin"/>
    <property type="match status" value="1"/>
</dbReference>
<evidence type="ECO:0000256" key="6">
    <source>
        <dbReference type="ARBA" id="ARBA00023136"/>
    </source>
</evidence>
<evidence type="ECO:0000256" key="2">
    <source>
        <dbReference type="ARBA" id="ARBA00006143"/>
    </source>
</evidence>
<gene>
    <name evidence="10" type="ORF">DWX20_02805</name>
</gene>
<dbReference type="GO" id="GO:0005886">
    <property type="term" value="C:plasma membrane"/>
    <property type="evidence" value="ECO:0007669"/>
    <property type="project" value="UniProtKB-SubCell"/>
</dbReference>
<organism evidence="10 11">
    <name type="scientific">Solobacterium moorei</name>
    <dbReference type="NCBI Taxonomy" id="102148"/>
    <lineage>
        <taxon>Bacteria</taxon>
        <taxon>Bacillati</taxon>
        <taxon>Bacillota</taxon>
        <taxon>Erysipelotrichia</taxon>
        <taxon>Erysipelotrichales</taxon>
        <taxon>Erysipelotrichaceae</taxon>
        <taxon>Solobacterium</taxon>
    </lineage>
</organism>
<dbReference type="AlphaFoldDB" id="A0A412PIM8"/>
<comment type="caution">
    <text evidence="10">The sequence shown here is derived from an EMBL/GenBank/DDBJ whole genome shotgun (WGS) entry which is preliminary data.</text>
</comment>
<keyword evidence="3" id="KW-1003">Cell membrane</keyword>
<feature type="transmembrane region" description="Helical" evidence="8">
    <location>
        <begin position="202"/>
        <end position="223"/>
    </location>
</feature>
<comment type="subcellular location">
    <subcellularLocation>
        <location evidence="1">Cell membrane</location>
        <topology evidence="1">Multi-pass membrane protein</topology>
    </subcellularLocation>
</comment>
<evidence type="ECO:0000256" key="8">
    <source>
        <dbReference type="SAM" id="Phobius"/>
    </source>
</evidence>
<dbReference type="SUPFAM" id="SSF52833">
    <property type="entry name" value="Thioredoxin-like"/>
    <property type="match status" value="1"/>
</dbReference>